<feature type="compositionally biased region" description="Basic and acidic residues" evidence="1">
    <location>
        <begin position="111"/>
        <end position="121"/>
    </location>
</feature>
<dbReference type="VEuPathDB" id="FungiDB:GMDG_04130"/>
<proteinExistence type="predicted"/>
<evidence type="ECO:0000256" key="1">
    <source>
        <dbReference type="SAM" id="MobiDB-lite"/>
    </source>
</evidence>
<dbReference type="InParanoid" id="L8G9W1"/>
<dbReference type="AlphaFoldDB" id="L8G9W1"/>
<feature type="region of interest" description="Disordered" evidence="1">
    <location>
        <begin position="88"/>
        <end position="121"/>
    </location>
</feature>
<gene>
    <name evidence="2" type="ORF">GMDG_04130</name>
</gene>
<reference evidence="3" key="1">
    <citation type="submission" date="2010-09" db="EMBL/GenBank/DDBJ databases">
        <title>The genome sequence of Geomyces destructans 20631-21.</title>
        <authorList>
            <consortium name="The Broad Institute Genome Sequencing Platform"/>
            <person name="Cuomo C.A."/>
            <person name="Blehert D.S."/>
            <person name="Lorch J.M."/>
            <person name="Young S.K."/>
            <person name="Zeng Q."/>
            <person name="Gargeya S."/>
            <person name="Fitzgerald M."/>
            <person name="Haas B."/>
            <person name="Abouelleil A."/>
            <person name="Alvarado L."/>
            <person name="Arachchi H.M."/>
            <person name="Berlin A."/>
            <person name="Brown A."/>
            <person name="Chapman S.B."/>
            <person name="Chen Z."/>
            <person name="Dunbar C."/>
            <person name="Freedman E."/>
            <person name="Gearin G."/>
            <person name="Gellesch M."/>
            <person name="Goldberg J."/>
            <person name="Griggs A."/>
            <person name="Gujja S."/>
            <person name="Heiman D."/>
            <person name="Howarth C."/>
            <person name="Larson L."/>
            <person name="Lui A."/>
            <person name="MacDonald P.J.P."/>
            <person name="Montmayeur A."/>
            <person name="Murphy C."/>
            <person name="Neiman D."/>
            <person name="Pearson M."/>
            <person name="Priest M."/>
            <person name="Roberts A."/>
            <person name="Saif S."/>
            <person name="Shea T."/>
            <person name="Shenoy N."/>
            <person name="Sisk P."/>
            <person name="Stolte C."/>
            <person name="Sykes S."/>
            <person name="Wortman J."/>
            <person name="Nusbaum C."/>
            <person name="Birren B."/>
        </authorList>
    </citation>
    <scope>NUCLEOTIDE SEQUENCE [LARGE SCALE GENOMIC DNA]</scope>
    <source>
        <strain evidence="3">ATCC MYA-4855 / 20631-21</strain>
    </source>
</reference>
<dbReference type="Proteomes" id="UP000011064">
    <property type="component" value="Unassembled WGS sequence"/>
</dbReference>
<feature type="region of interest" description="Disordered" evidence="1">
    <location>
        <begin position="1"/>
        <end position="35"/>
    </location>
</feature>
<evidence type="ECO:0000313" key="3">
    <source>
        <dbReference type="Proteomes" id="UP000011064"/>
    </source>
</evidence>
<protein>
    <submittedName>
        <fullName evidence="2">Uncharacterized protein</fullName>
    </submittedName>
</protein>
<sequence>MVGMPLHRVGLDSTPSNPRPPEYLPPSTEVHGSSHPQCLMAGIRHHTEYSTTYKVQYTVEVDGPGMLGAKPSSVRFAPTDACALRVQHTSPKGKARAAMGERGSAAVSAPKECDMHPRRSV</sequence>
<evidence type="ECO:0000313" key="2">
    <source>
        <dbReference type="EMBL" id="ELR09639.1"/>
    </source>
</evidence>
<organism evidence="2 3">
    <name type="scientific">Pseudogymnoascus destructans (strain ATCC MYA-4855 / 20631-21)</name>
    <name type="common">Bat white-nose syndrome fungus</name>
    <name type="synonym">Geomyces destructans</name>
    <dbReference type="NCBI Taxonomy" id="658429"/>
    <lineage>
        <taxon>Eukaryota</taxon>
        <taxon>Fungi</taxon>
        <taxon>Dikarya</taxon>
        <taxon>Ascomycota</taxon>
        <taxon>Pezizomycotina</taxon>
        <taxon>Leotiomycetes</taxon>
        <taxon>Thelebolales</taxon>
        <taxon>Thelebolaceae</taxon>
        <taxon>Pseudogymnoascus</taxon>
    </lineage>
</organism>
<keyword evidence="3" id="KW-1185">Reference proteome</keyword>
<name>L8G9W1_PSED2</name>
<dbReference type="EMBL" id="GL573240">
    <property type="protein sequence ID" value="ELR09639.1"/>
    <property type="molecule type" value="Genomic_DNA"/>
</dbReference>
<dbReference type="HOGENOM" id="CLU_2039043_0_0_1"/>
<accession>L8G9W1</accession>